<feature type="domain" description="Purine catabolism PurC-like" evidence="2">
    <location>
        <begin position="14"/>
        <end position="126"/>
    </location>
</feature>
<sequence>MSITVRDALLIGGLQHSRLIGGKDGLDRKIGCVDILEVPDASLWLREHELLVTTCYAVRNDPEEQLNILRAMARSGSAALAVKFGRFVGSPPPEMMKLADELAIPLLDVPDGVSFLDITHPVMTAIVNRQAEKLAYSEKVHRRLTQLALEQHGLPPVAVELAQLLERPVMMADDSFKLIAASDATSEAWGAGISVKLKKQPDSYYVQTAGICCDVFPVDVQTRRYGYILVVRPAEPDMLTDMQNVAVEHAVTVAALQLAREEAVREARHSTNRDFLEDLIAGAIPNREMAITRGEAMGLRLDEPYYIMVADIDGFTGVLAKQQKSECMARQMKGELLRLVEQAAAVWQRRTMIVSRSDSVVIILSVGQKGSCDWRKRLAAFADGIQGRVRQRWSEITLTIGISRLGSDILDFSGNYHHVRDMIRIVRKLYGRGRTVFWDDMEIYNLLSGDRKQLEIFYRGTLGGIDRPDIKNRQDLLETLEIYLECQGNVVAAAEKLFIHRNTLRYRLERLQELLGRDWDNPDYRFTLWMALKARNLLQK</sequence>
<name>F7NFC2_9FIRM</name>
<evidence type="ECO:0000259" key="3">
    <source>
        <dbReference type="Pfam" id="PF13556"/>
    </source>
</evidence>
<organism evidence="5 6">
    <name type="scientific">Acetonema longum DSM 6540</name>
    <dbReference type="NCBI Taxonomy" id="1009370"/>
    <lineage>
        <taxon>Bacteria</taxon>
        <taxon>Bacillati</taxon>
        <taxon>Bacillota</taxon>
        <taxon>Negativicutes</taxon>
        <taxon>Acetonemataceae</taxon>
        <taxon>Acetonema</taxon>
    </lineage>
</organism>
<dbReference type="SUPFAM" id="SSF46689">
    <property type="entry name" value="Homeodomain-like"/>
    <property type="match status" value="1"/>
</dbReference>
<dbReference type="InterPro" id="IPR042070">
    <property type="entry name" value="PucR_C-HTH_sf"/>
</dbReference>
<evidence type="ECO:0000259" key="4">
    <source>
        <dbReference type="Pfam" id="PF17853"/>
    </source>
</evidence>
<dbReference type="Proteomes" id="UP000003240">
    <property type="component" value="Unassembled WGS sequence"/>
</dbReference>
<dbReference type="STRING" id="1009370.ALO_03746"/>
<dbReference type="RefSeq" id="WP_004092980.1">
    <property type="nucleotide sequence ID" value="NZ_AFGF01000024.1"/>
</dbReference>
<dbReference type="Pfam" id="PF07905">
    <property type="entry name" value="PucR"/>
    <property type="match status" value="1"/>
</dbReference>
<dbReference type="Gene3D" id="1.10.10.2840">
    <property type="entry name" value="PucR C-terminal helix-turn-helix domain"/>
    <property type="match status" value="1"/>
</dbReference>
<dbReference type="InterPro" id="IPR051448">
    <property type="entry name" value="CdaR-like_regulators"/>
</dbReference>
<protein>
    <submittedName>
        <fullName evidence="5">Transcriptional regulator</fullName>
    </submittedName>
</protein>
<evidence type="ECO:0000259" key="2">
    <source>
        <dbReference type="Pfam" id="PF07905"/>
    </source>
</evidence>
<dbReference type="OrthoDB" id="9792148at2"/>
<evidence type="ECO:0000313" key="5">
    <source>
        <dbReference type="EMBL" id="EGO65247.1"/>
    </source>
</evidence>
<dbReference type="InterPro" id="IPR009057">
    <property type="entry name" value="Homeodomain-like_sf"/>
</dbReference>
<accession>F7NFC2</accession>
<feature type="domain" description="CdaR GGDEF-like" evidence="4">
    <location>
        <begin position="287"/>
        <end position="425"/>
    </location>
</feature>
<dbReference type="PANTHER" id="PTHR33744">
    <property type="entry name" value="CARBOHYDRATE DIACID REGULATOR"/>
    <property type="match status" value="1"/>
</dbReference>
<dbReference type="InterPro" id="IPR025736">
    <property type="entry name" value="PucR_C-HTH_dom"/>
</dbReference>
<comment type="similarity">
    <text evidence="1">Belongs to the CdaR family.</text>
</comment>
<dbReference type="InterPro" id="IPR041522">
    <property type="entry name" value="CdaR_GGDEF"/>
</dbReference>
<keyword evidence="6" id="KW-1185">Reference proteome</keyword>
<dbReference type="Pfam" id="PF13556">
    <property type="entry name" value="HTH_30"/>
    <property type="match status" value="1"/>
</dbReference>
<evidence type="ECO:0000256" key="1">
    <source>
        <dbReference type="ARBA" id="ARBA00006754"/>
    </source>
</evidence>
<comment type="caution">
    <text evidence="5">The sequence shown here is derived from an EMBL/GenBank/DDBJ whole genome shotgun (WGS) entry which is preliminary data.</text>
</comment>
<dbReference type="EMBL" id="AFGF01000024">
    <property type="protein sequence ID" value="EGO65247.1"/>
    <property type="molecule type" value="Genomic_DNA"/>
</dbReference>
<feature type="domain" description="PucR C-terminal helix-turn-helix" evidence="3">
    <location>
        <begin position="476"/>
        <end position="534"/>
    </location>
</feature>
<dbReference type="PANTHER" id="PTHR33744:SF1">
    <property type="entry name" value="DNA-BINDING TRANSCRIPTIONAL ACTIVATOR ADER"/>
    <property type="match status" value="1"/>
</dbReference>
<proteinExistence type="inferred from homology"/>
<gene>
    <name evidence="5" type="ORF">ALO_03746</name>
</gene>
<dbReference type="Pfam" id="PF17853">
    <property type="entry name" value="GGDEF_2"/>
    <property type="match status" value="1"/>
</dbReference>
<dbReference type="eggNOG" id="COG2508">
    <property type="taxonomic scope" value="Bacteria"/>
</dbReference>
<dbReference type="AlphaFoldDB" id="F7NFC2"/>
<evidence type="ECO:0000313" key="6">
    <source>
        <dbReference type="Proteomes" id="UP000003240"/>
    </source>
</evidence>
<dbReference type="InterPro" id="IPR012914">
    <property type="entry name" value="PucR_dom"/>
</dbReference>
<reference evidence="5 6" key="1">
    <citation type="journal article" date="2011" name="EMBO J.">
        <title>Structural diversity of bacterial flagellar motors.</title>
        <authorList>
            <person name="Chen S."/>
            <person name="Beeby M."/>
            <person name="Murphy G.E."/>
            <person name="Leadbetter J.R."/>
            <person name="Hendrixson D.R."/>
            <person name="Briegel A."/>
            <person name="Li Z."/>
            <person name="Shi J."/>
            <person name="Tocheva E.I."/>
            <person name="Muller A."/>
            <person name="Dobro M.J."/>
            <person name="Jensen G.J."/>
        </authorList>
    </citation>
    <scope>NUCLEOTIDE SEQUENCE [LARGE SCALE GENOMIC DNA]</scope>
    <source>
        <strain evidence="5 6">DSM 6540</strain>
    </source>
</reference>